<evidence type="ECO:0000313" key="2">
    <source>
        <dbReference type="Proteomes" id="UP000442707"/>
    </source>
</evidence>
<dbReference type="AlphaFoldDB" id="A0A6H9VB53"/>
<protein>
    <submittedName>
        <fullName evidence="1">Uncharacterized protein</fullName>
    </submittedName>
</protein>
<keyword evidence="2" id="KW-1185">Reference proteome</keyword>
<dbReference type="EMBL" id="VZRB01000001">
    <property type="protein sequence ID" value="KAB1150717.1"/>
    <property type="molecule type" value="Genomic_DNA"/>
</dbReference>
<organism evidence="1 2">
    <name type="scientific">Streptomyces luteolifulvus</name>
    <dbReference type="NCBI Taxonomy" id="2615112"/>
    <lineage>
        <taxon>Bacteria</taxon>
        <taxon>Bacillati</taxon>
        <taxon>Actinomycetota</taxon>
        <taxon>Actinomycetes</taxon>
        <taxon>Kitasatosporales</taxon>
        <taxon>Streptomycetaceae</taxon>
        <taxon>Streptomyces</taxon>
    </lineage>
</organism>
<reference evidence="1 2" key="1">
    <citation type="submission" date="2019-09" db="EMBL/GenBank/DDBJ databases">
        <title>Screening of Novel Bioactive Compounds from Soil-Associated.</title>
        <authorList>
            <person name="Zhao S."/>
        </authorList>
    </citation>
    <scope>NUCLEOTIDE SEQUENCE [LARGE SCALE GENOMIC DNA]</scope>
    <source>
        <strain evidence="1 2">HIT-DPA4</strain>
    </source>
</reference>
<name>A0A6H9VB53_9ACTN</name>
<gene>
    <name evidence="1" type="ORF">F7R91_01690</name>
</gene>
<proteinExistence type="predicted"/>
<dbReference type="RefSeq" id="WP_150943628.1">
    <property type="nucleotide sequence ID" value="NZ_VZRB01000001.1"/>
</dbReference>
<evidence type="ECO:0000313" key="1">
    <source>
        <dbReference type="EMBL" id="KAB1150717.1"/>
    </source>
</evidence>
<comment type="caution">
    <text evidence="1">The sequence shown here is derived from an EMBL/GenBank/DDBJ whole genome shotgun (WGS) entry which is preliminary data.</text>
</comment>
<sequence>MSVNDDVIKAGIVSDADYMGRLFRDLQNANDSNLFGVVPLCMAPYFSLIIHEVKGKPQVIDPSVFDEFSADAAAVSARARHSLKLFEDTQRGIEGQLEFFKKDILDKHSAHFLGNTWFPPARRWEKDLGLFTYGGTLLATSHSAAFHLGIEHERIFRNDDGAYVRGTNEQVGRCFYRLGARLDATGGDTFVRHLSGNFVKRKDVRASGYYPRAFNGSTTEALNGVLTDFQVMMNFIDKVITAGADVLNLEYTVFKIRYITVYAVLQSLALLKDDARYPLSSASTAVIENILAAPAGRVITDRSVRHFRNTLMHYNLLPSADTARVDLGQPVFGLGPQYFPAYDFEGLGGLLDTCIQETANALNEWAGGV</sequence>
<accession>A0A6H9VB53</accession>
<dbReference type="Proteomes" id="UP000442707">
    <property type="component" value="Unassembled WGS sequence"/>
</dbReference>